<dbReference type="PANTHER" id="PTHR13318">
    <property type="entry name" value="PARTNER OF PAIRED, ISOFORM B-RELATED"/>
    <property type="match status" value="1"/>
</dbReference>
<dbReference type="GO" id="GO:0019005">
    <property type="term" value="C:SCF ubiquitin ligase complex"/>
    <property type="evidence" value="ECO:0007669"/>
    <property type="project" value="TreeGrafter"/>
</dbReference>
<protein>
    <submittedName>
        <fullName evidence="2">F-box/LRR-repeat protein 3</fullName>
    </submittedName>
</protein>
<reference evidence="2 3" key="2">
    <citation type="journal article" date="2017" name="Nature">
        <title>The Apostasia genome and the evolution of orchids.</title>
        <authorList>
            <person name="Zhang G.Q."/>
            <person name="Liu K.W."/>
            <person name="Li Z."/>
            <person name="Lohaus R."/>
            <person name="Hsiao Y.Y."/>
            <person name="Niu S.C."/>
            <person name="Wang J.Y."/>
            <person name="Lin Y.C."/>
            <person name="Xu Q."/>
            <person name="Chen L.J."/>
            <person name="Yoshida K."/>
            <person name="Fujiwara S."/>
            <person name="Wang Z.W."/>
            <person name="Zhang Y.Q."/>
            <person name="Mitsuda N."/>
            <person name="Wang M."/>
            <person name="Liu G.H."/>
            <person name="Pecoraro L."/>
            <person name="Huang H.X."/>
            <person name="Xiao X.J."/>
            <person name="Lin M."/>
            <person name="Wu X.Y."/>
            <person name="Wu W.L."/>
            <person name="Chen Y.Y."/>
            <person name="Chang S.B."/>
            <person name="Sakamoto S."/>
            <person name="Ohme-Takagi M."/>
            <person name="Yagi M."/>
            <person name="Zeng S.J."/>
            <person name="Shen C.Y."/>
            <person name="Yeh C.M."/>
            <person name="Luo Y.B."/>
            <person name="Tsai W.C."/>
            <person name="Van de Peer Y."/>
            <person name="Liu Z.J."/>
        </authorList>
    </citation>
    <scope>NUCLEOTIDE SEQUENCE [LARGE SCALE GENOMIC DNA]</scope>
    <source>
        <tissue evidence="2">The whole plant</tissue>
    </source>
</reference>
<dbReference type="GO" id="GO:0031146">
    <property type="term" value="P:SCF-dependent proteasomal ubiquitin-dependent protein catabolic process"/>
    <property type="evidence" value="ECO:0007669"/>
    <property type="project" value="TreeGrafter"/>
</dbReference>
<feature type="domain" description="F-box/LRR-repeat protein 15-like leucin rich repeat" evidence="1">
    <location>
        <begin position="227"/>
        <end position="439"/>
    </location>
</feature>
<dbReference type="STRING" id="906689.A0A2I0VP82"/>
<dbReference type="Gene3D" id="3.80.10.10">
    <property type="entry name" value="Ribonuclease Inhibitor"/>
    <property type="match status" value="3"/>
</dbReference>
<dbReference type="OrthoDB" id="550575at2759"/>
<dbReference type="SUPFAM" id="SSF52047">
    <property type="entry name" value="RNI-like"/>
    <property type="match status" value="3"/>
</dbReference>
<gene>
    <name evidence="2" type="primary">FBL3</name>
    <name evidence="2" type="ORF">MA16_Dca015913</name>
</gene>
<accession>A0A2I0VP82</accession>
<dbReference type="InterPro" id="IPR006553">
    <property type="entry name" value="Leu-rich_rpt_Cys-con_subtyp"/>
</dbReference>
<keyword evidence="3" id="KW-1185">Reference proteome</keyword>
<dbReference type="InterPro" id="IPR032675">
    <property type="entry name" value="LRR_dom_sf"/>
</dbReference>
<dbReference type="SMART" id="SM00367">
    <property type="entry name" value="LRR_CC"/>
    <property type="match status" value="17"/>
</dbReference>
<dbReference type="AlphaFoldDB" id="A0A2I0VP82"/>
<dbReference type="InterPro" id="IPR057207">
    <property type="entry name" value="FBXL15_LRR"/>
</dbReference>
<feature type="domain" description="F-box/LRR-repeat protein 15-like leucin rich repeat" evidence="1">
    <location>
        <begin position="455"/>
        <end position="579"/>
    </location>
</feature>
<evidence type="ECO:0000313" key="3">
    <source>
        <dbReference type="Proteomes" id="UP000233837"/>
    </source>
</evidence>
<organism evidence="2 3">
    <name type="scientific">Dendrobium catenatum</name>
    <dbReference type="NCBI Taxonomy" id="906689"/>
    <lineage>
        <taxon>Eukaryota</taxon>
        <taxon>Viridiplantae</taxon>
        <taxon>Streptophyta</taxon>
        <taxon>Embryophyta</taxon>
        <taxon>Tracheophyta</taxon>
        <taxon>Spermatophyta</taxon>
        <taxon>Magnoliopsida</taxon>
        <taxon>Liliopsida</taxon>
        <taxon>Asparagales</taxon>
        <taxon>Orchidaceae</taxon>
        <taxon>Epidendroideae</taxon>
        <taxon>Malaxideae</taxon>
        <taxon>Dendrobiinae</taxon>
        <taxon>Dendrobium</taxon>
    </lineage>
</organism>
<dbReference type="EMBL" id="KZ503374">
    <property type="protein sequence ID" value="PKU65202.1"/>
    <property type="molecule type" value="Genomic_DNA"/>
</dbReference>
<dbReference type="SUPFAM" id="SSF81383">
    <property type="entry name" value="F-box domain"/>
    <property type="match status" value="1"/>
</dbReference>
<dbReference type="CDD" id="cd22159">
    <property type="entry name" value="F-box_AtTIR1-like"/>
    <property type="match status" value="1"/>
</dbReference>
<dbReference type="InterPro" id="IPR036047">
    <property type="entry name" value="F-box-like_dom_sf"/>
</dbReference>
<evidence type="ECO:0000313" key="2">
    <source>
        <dbReference type="EMBL" id="PKU65202.1"/>
    </source>
</evidence>
<evidence type="ECO:0000259" key="1">
    <source>
        <dbReference type="Pfam" id="PF25372"/>
    </source>
</evidence>
<proteinExistence type="predicted"/>
<dbReference type="PANTHER" id="PTHR13318:SF105">
    <property type="entry name" value="F-BOX_LRR-REPEAT PROTEIN 3"/>
    <property type="match status" value="1"/>
</dbReference>
<name>A0A2I0VP82_9ASPA</name>
<sequence length="703" mass="77176">MGKNITLHSRTCVSEALETQVPGVVFTKPSGDPCPLKKHRFSEDPKPNLFDSLSEELLFLILDHLDSNDLDKKSFSLVCKSFYGAESRHRRTLRPLRLDLMPAVLSRYLSISHIDLSCRHRVSDGVLAWIAIAVGPSLLSIDLSRSRSFSHFGLGSLAAGCLSLVEINLSNTNDLSDASAAAIGRLRNLEKLWLANCKLLTDMGIGCIAVGCRKLKLLSLKFCLGLTDLGIGLVAVKCREIRNLDLSHTTVTNKCLPAIIQLPYLEKLSLVNCHYLNKEGLLTLKLGSKSLEVLDLNCPYVGDNALYSIVMGAVNLRQLILAHCVPVTDRLANSLHRLAKLETIKLECCHMTTPGLLALGSSCNSLKELSLVKCFGVTDEGLSFVVSKNKGLTKLDITCCRTITDISIASITSSCTSLMSLRMESCILVSKHAFRMIGEHCPLLEELDLTDNHLDNQGLKSISNCRKLLILKIGLCMNVNDEGIIQIGRGCPMLQELDLYRSIGLTDAGVIAIGQGCPMLQTINLSYCIEITDNALRSLSKCPKLNTLELRGCFRVSNYGLVAIALGCKEIVKLDIKKCYDITDVGMVPLAHLCSRLRQINLSYTSVSDIGLLALASISCLRSMTILHLSELTPNGLATALLTFGGSKKVKLNLSFKSLLSQKLITHLEERGCIFQWMDRAFKAEVDDNEVWKQRSQDLVTVV</sequence>
<dbReference type="Proteomes" id="UP000233837">
    <property type="component" value="Unassembled WGS sequence"/>
</dbReference>
<dbReference type="FunFam" id="3.80.10.10:FF:000276">
    <property type="entry name" value="F-box/LRR-repeat protein 3"/>
    <property type="match status" value="1"/>
</dbReference>
<dbReference type="Pfam" id="PF25372">
    <property type="entry name" value="DUF7885"/>
    <property type="match status" value="2"/>
</dbReference>
<reference evidence="2 3" key="1">
    <citation type="journal article" date="2016" name="Sci. Rep.">
        <title>The Dendrobium catenatum Lindl. genome sequence provides insights into polysaccharide synthase, floral development and adaptive evolution.</title>
        <authorList>
            <person name="Zhang G.Q."/>
            <person name="Xu Q."/>
            <person name="Bian C."/>
            <person name="Tsai W.C."/>
            <person name="Yeh C.M."/>
            <person name="Liu K.W."/>
            <person name="Yoshida K."/>
            <person name="Zhang L.S."/>
            <person name="Chang S.B."/>
            <person name="Chen F."/>
            <person name="Shi Y."/>
            <person name="Su Y.Y."/>
            <person name="Zhang Y.Q."/>
            <person name="Chen L.J."/>
            <person name="Yin Y."/>
            <person name="Lin M."/>
            <person name="Huang H."/>
            <person name="Deng H."/>
            <person name="Wang Z.W."/>
            <person name="Zhu S.L."/>
            <person name="Zhao X."/>
            <person name="Deng C."/>
            <person name="Niu S.C."/>
            <person name="Huang J."/>
            <person name="Wang M."/>
            <person name="Liu G.H."/>
            <person name="Yang H.J."/>
            <person name="Xiao X.J."/>
            <person name="Hsiao Y.Y."/>
            <person name="Wu W.L."/>
            <person name="Chen Y.Y."/>
            <person name="Mitsuda N."/>
            <person name="Ohme-Takagi M."/>
            <person name="Luo Y.B."/>
            <person name="Van de Peer Y."/>
            <person name="Liu Z.J."/>
        </authorList>
    </citation>
    <scope>NUCLEOTIDE SEQUENCE [LARGE SCALE GENOMIC DNA]</scope>
    <source>
        <tissue evidence="2">The whole plant</tissue>
    </source>
</reference>